<comment type="caution">
    <text evidence="8">The sequence shown here is derived from an EMBL/GenBank/DDBJ whole genome shotgun (WGS) entry which is preliminary data.</text>
</comment>
<dbReference type="PANTHER" id="PTHR34296:SF2">
    <property type="entry name" value="ABC TRANSPORTER GUANOSINE-BINDING PROTEIN NUPN"/>
    <property type="match status" value="1"/>
</dbReference>
<feature type="domain" description="ABC transporter substrate-binding protein PnrA-like" evidence="7">
    <location>
        <begin position="12"/>
        <end position="299"/>
    </location>
</feature>
<protein>
    <recommendedName>
        <fullName evidence="7">ABC transporter substrate-binding protein PnrA-like domain-containing protein</fullName>
    </recommendedName>
</protein>
<keyword evidence="6" id="KW-0449">Lipoprotein</keyword>
<name>X0SB35_9ZZZZ</name>
<evidence type="ECO:0000256" key="3">
    <source>
        <dbReference type="ARBA" id="ARBA00022475"/>
    </source>
</evidence>
<evidence type="ECO:0000256" key="6">
    <source>
        <dbReference type="ARBA" id="ARBA00023288"/>
    </source>
</evidence>
<dbReference type="Gene3D" id="3.40.50.2300">
    <property type="match status" value="2"/>
</dbReference>
<dbReference type="CDD" id="cd06304">
    <property type="entry name" value="PBP1_BmpA_Med_PnrA-like"/>
    <property type="match status" value="1"/>
</dbReference>
<evidence type="ECO:0000256" key="1">
    <source>
        <dbReference type="ARBA" id="ARBA00004193"/>
    </source>
</evidence>
<evidence type="ECO:0000259" key="7">
    <source>
        <dbReference type="Pfam" id="PF02608"/>
    </source>
</evidence>
<comment type="subcellular location">
    <subcellularLocation>
        <location evidence="1">Cell membrane</location>
        <topology evidence="1">Lipid-anchor</topology>
    </subcellularLocation>
</comment>
<evidence type="ECO:0000256" key="5">
    <source>
        <dbReference type="ARBA" id="ARBA00023136"/>
    </source>
</evidence>
<evidence type="ECO:0000256" key="4">
    <source>
        <dbReference type="ARBA" id="ARBA00022729"/>
    </source>
</evidence>
<gene>
    <name evidence="8" type="ORF">S01H1_10529</name>
</gene>
<comment type="similarity">
    <text evidence="2">Belongs to the BMP lipoprotein family.</text>
</comment>
<dbReference type="GO" id="GO:0005886">
    <property type="term" value="C:plasma membrane"/>
    <property type="evidence" value="ECO:0007669"/>
    <property type="project" value="UniProtKB-SubCell"/>
</dbReference>
<dbReference type="EMBL" id="BARS01005372">
    <property type="protein sequence ID" value="GAF72381.1"/>
    <property type="molecule type" value="Genomic_DNA"/>
</dbReference>
<dbReference type="InterPro" id="IPR028082">
    <property type="entry name" value="Peripla_BP_I"/>
</dbReference>
<dbReference type="PANTHER" id="PTHR34296">
    <property type="entry name" value="TRANSCRIPTIONAL ACTIVATOR PROTEIN MED"/>
    <property type="match status" value="1"/>
</dbReference>
<dbReference type="InterPro" id="IPR050957">
    <property type="entry name" value="BMP_lipoprotein"/>
</dbReference>
<sequence length="301" mass="32533">LFISVSTVAAKKKRVALVMPGVVTDQSWNQFAYEGLMAAKNECDLEVAYSEKVSQDEQVEVFRQYALEGYDIIIGHGGEYAVSIKQVAGEFPNIEFGNSNGFEKAPNLSNYIVSFAHMGYLSGCLAGMMTKTGKVAEISAMALPIVKQGEEAFERGVKTVNPNAKVTFVTTGSWDDVTKAREAALALIAAGNDVLTYHLDTAEVGVISACQDKGVYVIGTYRDVSEIAPKAVIGSAVGSPATLVRELACDRALNHTSEYLDVHSAHGPVDMVCTDLVPKDIQKKMKEIVKKMKAREIDVAR</sequence>
<dbReference type="AlphaFoldDB" id="X0SB35"/>
<reference evidence="8" key="1">
    <citation type="journal article" date="2014" name="Front. Microbiol.">
        <title>High frequency of phylogenetically diverse reductive dehalogenase-homologous genes in deep subseafloor sedimentary metagenomes.</title>
        <authorList>
            <person name="Kawai M."/>
            <person name="Futagami T."/>
            <person name="Toyoda A."/>
            <person name="Takaki Y."/>
            <person name="Nishi S."/>
            <person name="Hori S."/>
            <person name="Arai W."/>
            <person name="Tsubouchi T."/>
            <person name="Morono Y."/>
            <person name="Uchiyama I."/>
            <person name="Ito T."/>
            <person name="Fujiyama A."/>
            <person name="Inagaki F."/>
            <person name="Takami H."/>
        </authorList>
    </citation>
    <scope>NUCLEOTIDE SEQUENCE</scope>
    <source>
        <strain evidence="8">Expedition CK06-06</strain>
    </source>
</reference>
<organism evidence="8">
    <name type="scientific">marine sediment metagenome</name>
    <dbReference type="NCBI Taxonomy" id="412755"/>
    <lineage>
        <taxon>unclassified sequences</taxon>
        <taxon>metagenomes</taxon>
        <taxon>ecological metagenomes</taxon>
    </lineage>
</organism>
<dbReference type="InterPro" id="IPR003760">
    <property type="entry name" value="PnrA-like"/>
</dbReference>
<keyword evidence="3" id="KW-1003">Cell membrane</keyword>
<dbReference type="Pfam" id="PF02608">
    <property type="entry name" value="Bmp"/>
    <property type="match status" value="1"/>
</dbReference>
<keyword evidence="5" id="KW-0472">Membrane</keyword>
<keyword evidence="4" id="KW-0732">Signal</keyword>
<proteinExistence type="inferred from homology"/>
<feature type="non-terminal residue" evidence="8">
    <location>
        <position position="1"/>
    </location>
</feature>
<accession>X0SB35</accession>
<dbReference type="SUPFAM" id="SSF53822">
    <property type="entry name" value="Periplasmic binding protein-like I"/>
    <property type="match status" value="1"/>
</dbReference>
<evidence type="ECO:0000313" key="8">
    <source>
        <dbReference type="EMBL" id="GAF72381.1"/>
    </source>
</evidence>
<evidence type="ECO:0000256" key="2">
    <source>
        <dbReference type="ARBA" id="ARBA00008610"/>
    </source>
</evidence>